<organism evidence="1">
    <name type="scientific">Streptomyces lividans</name>
    <dbReference type="NCBI Taxonomy" id="1916"/>
    <lineage>
        <taxon>Bacteria</taxon>
        <taxon>Bacillati</taxon>
        <taxon>Actinomycetota</taxon>
        <taxon>Actinomycetes</taxon>
        <taxon>Kitasatosporales</taxon>
        <taxon>Streptomycetaceae</taxon>
        <taxon>Streptomyces</taxon>
    </lineage>
</organism>
<geneLocation type="plasmid" evidence="1">
    <name>SLP2</name>
</geneLocation>
<dbReference type="AlphaFoldDB" id="Q203Z9"/>
<name>Q203Z9_STRLI</name>
<keyword evidence="1" id="KW-0614">Plasmid</keyword>
<accession>Q203Z9</accession>
<proteinExistence type="predicted"/>
<sequence>MTAAIMTRRAARTTGAAMNPEYWCSPCGTFHTGPCASVAHQQLGDLLARMVREADSRVPTGRRARRTLQEMRPGYERQPVLTLHRPVMADDACPLCGSWTCDPSKCPPSGLAPALAPAAPRSSMQCDRCGGTFGAAPTPTGKKGTRLAPTAWTCDACQALGL</sequence>
<evidence type="ECO:0000313" key="1">
    <source>
        <dbReference type="EMBL" id="ABD72315.1"/>
    </source>
</evidence>
<reference evidence="1" key="1">
    <citation type="journal article" date="2006" name="J. Bacteriol.">
        <title>Characterization of the genetic components of Streptomyces lividans linear plasmid SLP2 for replication in circular and linear modes.</title>
        <authorList>
            <person name="Xu M."/>
            <person name="Zhu Y."/>
            <person name="Zhang R."/>
            <person name="Shen M."/>
            <person name="Jiang W."/>
            <person name="Zhao G."/>
            <person name="Qin Z."/>
        </authorList>
    </citation>
    <scope>NUCLEOTIDE SEQUENCE</scope>
    <source>
        <plasmid evidence="1">SLP2</plasmid>
    </source>
</reference>
<protein>
    <submittedName>
        <fullName evidence="1">PQC542.11c</fullName>
    </submittedName>
</protein>
<dbReference type="EMBL" id="DQ410885">
    <property type="protein sequence ID" value="ABD72315.1"/>
    <property type="molecule type" value="Genomic_DNA"/>
</dbReference>